<comment type="caution">
    <text evidence="7">The sequence shown here is derived from an EMBL/GenBank/DDBJ whole genome shotgun (WGS) entry which is preliminary data.</text>
</comment>
<sequence length="329" mass="35822">MKTSKAGTVMLALTLSLSGLLSACTTTGKNVQQGAESKPANATATQTASVPKEISLKHAMGEAKLTGIPQRVVVLDNGALDNLLALGVKPIGAPTVQLDQPYPKYLKNQTEGIVNIGTVDEPNLESIAKQKPDLILGSKDTHEKIYEKLKQLAPTVYVETLGFTWKENLKLQAQAVGKEAEAAKLLKSYDDRMKDFRTQMGDRLSNTNVSILRPRADHVRIYLKSSFSGIIVDDAGLKRPATQQGAGLSVNATEEQVANMAGDAIIWFSRDKEHLLKTKLVNNPLWQKLDAVKANRVYEADPETWLSGLGYQAANLVVDDLFKFIVPAK</sequence>
<feature type="chain" id="PRO_5038754845" evidence="5">
    <location>
        <begin position="24"/>
        <end position="329"/>
    </location>
</feature>
<dbReference type="SUPFAM" id="SSF53807">
    <property type="entry name" value="Helical backbone' metal receptor"/>
    <property type="match status" value="1"/>
</dbReference>
<protein>
    <submittedName>
        <fullName evidence="7">Iron-siderophore ABC transporter substrate-binding protein</fullName>
    </submittedName>
</protein>
<evidence type="ECO:0000256" key="1">
    <source>
        <dbReference type="ARBA" id="ARBA00004196"/>
    </source>
</evidence>
<comment type="subcellular location">
    <subcellularLocation>
        <location evidence="1">Cell envelope</location>
    </subcellularLocation>
</comment>
<dbReference type="PANTHER" id="PTHR30532:SF1">
    <property type="entry name" value="IRON(3+)-HYDROXAMATE-BINDING PROTEIN FHUD"/>
    <property type="match status" value="1"/>
</dbReference>
<dbReference type="PROSITE" id="PS51257">
    <property type="entry name" value="PROKAR_LIPOPROTEIN"/>
    <property type="match status" value="1"/>
</dbReference>
<dbReference type="Proteomes" id="UP000650466">
    <property type="component" value="Unassembled WGS sequence"/>
</dbReference>
<reference evidence="7" key="1">
    <citation type="submission" date="2020-09" db="EMBL/GenBank/DDBJ databases">
        <title>Draft Genome Sequence of Paenibacillus sp. WST5.</title>
        <authorList>
            <person name="Bao Z."/>
        </authorList>
    </citation>
    <scope>NUCLEOTIDE SEQUENCE</scope>
    <source>
        <strain evidence="7">WST5</strain>
    </source>
</reference>
<comment type="similarity">
    <text evidence="2">Belongs to the bacterial solute-binding protein 8 family.</text>
</comment>
<accession>A0A926KVA9</accession>
<dbReference type="InterPro" id="IPR051313">
    <property type="entry name" value="Bact_iron-sidero_bind"/>
</dbReference>
<organism evidence="7 8">
    <name type="scientific">Paenibacillus sedimenti</name>
    <dbReference type="NCBI Taxonomy" id="2770274"/>
    <lineage>
        <taxon>Bacteria</taxon>
        <taxon>Bacillati</taxon>
        <taxon>Bacillota</taxon>
        <taxon>Bacilli</taxon>
        <taxon>Bacillales</taxon>
        <taxon>Paenibacillaceae</taxon>
        <taxon>Paenibacillus</taxon>
    </lineage>
</organism>
<evidence type="ECO:0000313" key="8">
    <source>
        <dbReference type="Proteomes" id="UP000650466"/>
    </source>
</evidence>
<evidence type="ECO:0000256" key="4">
    <source>
        <dbReference type="ARBA" id="ARBA00022729"/>
    </source>
</evidence>
<dbReference type="Pfam" id="PF01497">
    <property type="entry name" value="Peripla_BP_2"/>
    <property type="match status" value="1"/>
</dbReference>
<evidence type="ECO:0000256" key="5">
    <source>
        <dbReference type="SAM" id="SignalP"/>
    </source>
</evidence>
<feature type="signal peptide" evidence="5">
    <location>
        <begin position="1"/>
        <end position="23"/>
    </location>
</feature>
<keyword evidence="4 5" id="KW-0732">Signal</keyword>
<feature type="domain" description="Fe/B12 periplasmic-binding" evidence="6">
    <location>
        <begin position="71"/>
        <end position="329"/>
    </location>
</feature>
<dbReference type="AlphaFoldDB" id="A0A926KVA9"/>
<gene>
    <name evidence="7" type="ORF">ICC18_25890</name>
</gene>
<dbReference type="PROSITE" id="PS50983">
    <property type="entry name" value="FE_B12_PBP"/>
    <property type="match status" value="1"/>
</dbReference>
<dbReference type="GO" id="GO:0030288">
    <property type="term" value="C:outer membrane-bounded periplasmic space"/>
    <property type="evidence" value="ECO:0007669"/>
    <property type="project" value="TreeGrafter"/>
</dbReference>
<keyword evidence="8" id="KW-1185">Reference proteome</keyword>
<dbReference type="GO" id="GO:1901678">
    <property type="term" value="P:iron coordination entity transport"/>
    <property type="evidence" value="ECO:0007669"/>
    <property type="project" value="UniProtKB-ARBA"/>
</dbReference>
<evidence type="ECO:0000259" key="6">
    <source>
        <dbReference type="PROSITE" id="PS50983"/>
    </source>
</evidence>
<dbReference type="Gene3D" id="3.40.50.1980">
    <property type="entry name" value="Nitrogenase molybdenum iron protein domain"/>
    <property type="match status" value="2"/>
</dbReference>
<name>A0A926KVA9_9BACL</name>
<dbReference type="EMBL" id="JACVVD010000011">
    <property type="protein sequence ID" value="MBD0383541.1"/>
    <property type="molecule type" value="Genomic_DNA"/>
</dbReference>
<keyword evidence="3" id="KW-0813">Transport</keyword>
<dbReference type="InterPro" id="IPR002491">
    <property type="entry name" value="ABC_transptr_periplasmic_BD"/>
</dbReference>
<evidence type="ECO:0000256" key="3">
    <source>
        <dbReference type="ARBA" id="ARBA00022448"/>
    </source>
</evidence>
<dbReference type="PANTHER" id="PTHR30532">
    <property type="entry name" value="IRON III DICITRATE-BINDING PERIPLASMIC PROTEIN"/>
    <property type="match status" value="1"/>
</dbReference>
<dbReference type="CDD" id="cd01146">
    <property type="entry name" value="FhuD"/>
    <property type="match status" value="1"/>
</dbReference>
<evidence type="ECO:0000256" key="2">
    <source>
        <dbReference type="ARBA" id="ARBA00008814"/>
    </source>
</evidence>
<evidence type="ECO:0000313" key="7">
    <source>
        <dbReference type="EMBL" id="MBD0383541.1"/>
    </source>
</evidence>
<proteinExistence type="inferred from homology"/>